<feature type="coiled-coil region" evidence="9">
    <location>
        <begin position="842"/>
        <end position="912"/>
    </location>
</feature>
<reference evidence="13" key="3">
    <citation type="journal article" date="2014" name="Nature">
        <title>Elephant shark genome provides unique insights into gnathostome evolution.</title>
        <authorList>
            <consortium name="International Elephant Shark Genome Sequencing Consortium"/>
            <person name="Venkatesh B."/>
            <person name="Lee A.P."/>
            <person name="Ravi V."/>
            <person name="Maurya A.K."/>
            <person name="Lian M.M."/>
            <person name="Swann J.B."/>
            <person name="Ohta Y."/>
            <person name="Flajnik M.F."/>
            <person name="Sutoh Y."/>
            <person name="Kasahara M."/>
            <person name="Hoon S."/>
            <person name="Gangu V."/>
            <person name="Roy S.W."/>
            <person name="Irimia M."/>
            <person name="Korzh V."/>
            <person name="Kondrychyn I."/>
            <person name="Lim Z.W."/>
            <person name="Tay B.H."/>
            <person name="Tohari S."/>
            <person name="Kong K.W."/>
            <person name="Ho S."/>
            <person name="Lorente-Galdos B."/>
            <person name="Quilez J."/>
            <person name="Marques-Bonet T."/>
            <person name="Raney B.J."/>
            <person name="Ingham P.W."/>
            <person name="Tay A."/>
            <person name="Hillier L.W."/>
            <person name="Minx P."/>
            <person name="Boehm T."/>
            <person name="Wilson R.K."/>
            <person name="Brenner S."/>
            <person name="Warren W.C."/>
        </authorList>
    </citation>
    <scope>NUCLEOTIDE SEQUENCE [LARGE SCALE GENOMIC DNA]</scope>
</reference>
<proteinExistence type="inferred from homology"/>
<evidence type="ECO:0000256" key="4">
    <source>
        <dbReference type="ARBA" id="ARBA00022679"/>
    </source>
</evidence>
<feature type="compositionally biased region" description="Acidic residues" evidence="10">
    <location>
        <begin position="264"/>
        <end position="278"/>
    </location>
</feature>
<dbReference type="Gene3D" id="1.10.510.10">
    <property type="entry name" value="Transferase(Phosphotransferase) domain 1"/>
    <property type="match status" value="1"/>
</dbReference>
<dbReference type="PANTHER" id="PTHR46538">
    <property type="entry name" value="PROTEIN KINASE DOMAIN-CONTAINING PROTEIN"/>
    <property type="match status" value="1"/>
</dbReference>
<dbReference type="GeneTree" id="ENSGT00940000156184"/>
<dbReference type="GO" id="GO:0004674">
    <property type="term" value="F:protein serine/threonine kinase activity"/>
    <property type="evidence" value="ECO:0007669"/>
    <property type="project" value="UniProtKB-KW"/>
</dbReference>
<dbReference type="InterPro" id="IPR022165">
    <property type="entry name" value="PKK"/>
</dbReference>
<evidence type="ECO:0000256" key="7">
    <source>
        <dbReference type="ARBA" id="ARBA00048679"/>
    </source>
</evidence>
<keyword evidence="13" id="KW-1185">Reference proteome</keyword>
<evidence type="ECO:0000256" key="1">
    <source>
        <dbReference type="ARBA" id="ARBA00008874"/>
    </source>
</evidence>
<dbReference type="SUPFAM" id="SSF56112">
    <property type="entry name" value="Protein kinase-like (PK-like)"/>
    <property type="match status" value="1"/>
</dbReference>
<dbReference type="Gene3D" id="3.30.200.20">
    <property type="entry name" value="Phosphorylase Kinase, domain 1"/>
    <property type="match status" value="1"/>
</dbReference>
<evidence type="ECO:0000256" key="5">
    <source>
        <dbReference type="ARBA" id="ARBA00022777"/>
    </source>
</evidence>
<dbReference type="PROSITE" id="PS00107">
    <property type="entry name" value="PROTEIN_KINASE_ATP"/>
    <property type="match status" value="1"/>
</dbReference>
<reference evidence="12" key="4">
    <citation type="submission" date="2025-08" db="UniProtKB">
        <authorList>
            <consortium name="Ensembl"/>
        </authorList>
    </citation>
    <scope>IDENTIFICATION</scope>
</reference>
<dbReference type="Proteomes" id="UP000314986">
    <property type="component" value="Unassembled WGS sequence"/>
</dbReference>
<reference evidence="13" key="1">
    <citation type="journal article" date="2006" name="Science">
        <title>Ancient noncoding elements conserved in the human genome.</title>
        <authorList>
            <person name="Venkatesh B."/>
            <person name="Kirkness E.F."/>
            <person name="Loh Y.H."/>
            <person name="Halpern A.L."/>
            <person name="Lee A.P."/>
            <person name="Johnson J."/>
            <person name="Dandona N."/>
            <person name="Viswanathan L.D."/>
            <person name="Tay A."/>
            <person name="Venter J.C."/>
            <person name="Strausberg R.L."/>
            <person name="Brenner S."/>
        </authorList>
    </citation>
    <scope>NUCLEOTIDE SEQUENCE [LARGE SCALE GENOMIC DNA]</scope>
</reference>
<dbReference type="PROSITE" id="PS50011">
    <property type="entry name" value="PROTEIN_KINASE_DOM"/>
    <property type="match status" value="1"/>
</dbReference>
<feature type="region of interest" description="Disordered" evidence="10">
    <location>
        <begin position="1094"/>
        <end position="1113"/>
    </location>
</feature>
<comment type="similarity">
    <text evidence="1">Belongs to the protein kinase superfamily. STE Ser/Thr protein kinase family. STE20 subfamily.</text>
</comment>
<dbReference type="InterPro" id="IPR011009">
    <property type="entry name" value="Kinase-like_dom_sf"/>
</dbReference>
<dbReference type="Pfam" id="PF00069">
    <property type="entry name" value="Pkinase"/>
    <property type="match status" value="2"/>
</dbReference>
<dbReference type="PANTHER" id="PTHR46538:SF1">
    <property type="entry name" value="NON-SPECIFIC SERINE_THREONINE PROTEIN KINASE"/>
    <property type="match status" value="1"/>
</dbReference>
<feature type="region of interest" description="Disordered" evidence="10">
    <location>
        <begin position="738"/>
        <end position="776"/>
    </location>
</feature>
<keyword evidence="8" id="KW-0547">Nucleotide-binding</keyword>
<feature type="domain" description="Protein kinase" evidence="11">
    <location>
        <begin position="33"/>
        <end position="241"/>
    </location>
</feature>
<evidence type="ECO:0000256" key="3">
    <source>
        <dbReference type="ARBA" id="ARBA00022553"/>
    </source>
</evidence>
<keyword evidence="4" id="KW-0808">Transferase</keyword>
<reference evidence="12" key="5">
    <citation type="submission" date="2025-09" db="UniProtKB">
        <authorList>
            <consortium name="Ensembl"/>
        </authorList>
    </citation>
    <scope>IDENTIFICATION</scope>
</reference>
<dbReference type="InterPro" id="IPR051585">
    <property type="entry name" value="STE20_Ser/Thr_Kinases"/>
</dbReference>
<organism evidence="12 13">
    <name type="scientific">Callorhinchus milii</name>
    <name type="common">Ghost shark</name>
    <dbReference type="NCBI Taxonomy" id="7868"/>
    <lineage>
        <taxon>Eukaryota</taxon>
        <taxon>Metazoa</taxon>
        <taxon>Chordata</taxon>
        <taxon>Craniata</taxon>
        <taxon>Vertebrata</taxon>
        <taxon>Chondrichthyes</taxon>
        <taxon>Holocephali</taxon>
        <taxon>Chimaeriformes</taxon>
        <taxon>Callorhinchidae</taxon>
        <taxon>Callorhinchus</taxon>
    </lineage>
</organism>
<evidence type="ECO:0000256" key="10">
    <source>
        <dbReference type="SAM" id="MobiDB-lite"/>
    </source>
</evidence>
<dbReference type="Pfam" id="PF12474">
    <property type="entry name" value="PKK"/>
    <property type="match status" value="2"/>
</dbReference>
<sequence length="1218" mass="136691">MNFRKIFKIGGGGEKRRRQFDHVRREQNPEETWDIIGELGDGAFGKVYKAQNKQTGILAAAKVIETKSEEELEDYIVEIDILASCDHHNIVKLLDAFYYDNKLWILIEFCGGGAVDAVMLADFGVSAKNTRTVQRRDSFIGTPYWMAPEVVMCETSKDRPYDYKADIWSLGITMIEMAQMEPPHHELNPMRVLLKIAKAEPPSLAQPSRWSHEFSDFLRKSLEKNTEVRWSAQQLLQHPFVVNVTGSKPVRELIAEAKAEVTEEIEESKEYEEEEEAETPGSAPGHKRALSDISTASSEDEKLSQSPSILESVTEKKEPRNPEESTDKASDSLSDEGIGASESDRMTENNVSDTSNEDLPSATSKTTEPAQPPAESSPELPTTQEQGTGAREQRVKVLAIGKRNENGVENQSAVGEVMGAEVRGGGEGTGALSVEATGRAAGGKEQGIQSVTEEIHTAAAAAEPSTEESKQEAPISAQNLPAILQTEPCEREDQPGTQGETYTEQRQMGDKSKSADESAVKPETLTKAVGGAEGPSEKQIGAAGPSETEIGAVGPNETEIGVEDPVETKIGVEGPVGTEIGVEGPVGTEIGVEGPVGTEIGVEGPVGTEIGVEGPVGTEIGVEGPVGTEIGVESPVGTEIGAKVPTEDGSQPEGVNMSKSGPEAPTKVESRLEGAGVSEIQPEGSESQSEGQAEGVITNKLLNERNGEVCSETHVKEECMSQGETKPQKVAEVCVPVGPREVTGKGEIRDQSGGKLGKEKERDTDSGSGSMAENSIDLNLSISSSLTRNKETGSISLQEIRQQKKTLKKTRKFLVDGVEVRVTTSRILSENDRNNEEMRYLRRQELRELRLLQKEEQRTQQQLSHKLQQQREHNYRRFEQEMSKKRQYDQEIENLERQQKQTIERLEQEHTTRLRDEAKRIKGDQERELGKFQSMLRNRKKEEQEFLQKQQQELDGALKKIIQQHKLELATIERECLNSKQQLQRAREAAIWELEERHLQEKHQLLKQQLKDQYFMQRHQLLKRHEKEMEQMQRYNQRLIEDLKSRQTQERGRLPKIQRGEAKTRMAMFKKSLRIGSSGSPEQDREKIKQFAAQEEKRQKNERMQQHQKHENQMRDLQLQCDANIRELQQLQNEKCHLLIEHETHKLKEVDEEHSQELKEWREKLRPRKKILEEEFARKLQEQEVFFKMSGESECLNPSAQSRISKFYPVPSLHSTGS</sequence>
<feature type="compositionally biased region" description="Low complexity" evidence="10">
    <location>
        <begin position="678"/>
        <end position="695"/>
    </location>
</feature>
<feature type="binding site" evidence="8">
    <location>
        <position position="62"/>
    </location>
    <ligand>
        <name>ATP</name>
        <dbReference type="ChEBI" id="CHEBI:30616"/>
    </ligand>
</feature>
<keyword evidence="5" id="KW-0418">Kinase</keyword>
<keyword evidence="2" id="KW-0723">Serine/threonine-protein kinase</keyword>
<keyword evidence="3" id="KW-0597">Phosphoprotein</keyword>
<feature type="region of interest" description="Disordered" evidence="10">
    <location>
        <begin position="459"/>
        <end position="700"/>
    </location>
</feature>
<keyword evidence="9" id="KW-0175">Coiled coil</keyword>
<reference evidence="13" key="2">
    <citation type="journal article" date="2007" name="PLoS Biol.">
        <title>Survey sequencing and comparative analysis of the elephant shark (Callorhinchus milii) genome.</title>
        <authorList>
            <person name="Venkatesh B."/>
            <person name="Kirkness E.F."/>
            <person name="Loh Y.H."/>
            <person name="Halpern A.L."/>
            <person name="Lee A.P."/>
            <person name="Johnson J."/>
            <person name="Dandona N."/>
            <person name="Viswanathan L.D."/>
            <person name="Tay A."/>
            <person name="Venter J.C."/>
            <person name="Strausberg R.L."/>
            <person name="Brenner S."/>
        </authorList>
    </citation>
    <scope>NUCLEOTIDE SEQUENCE [LARGE SCALE GENOMIC DNA]</scope>
</reference>
<name>A0A4W3GGW8_CALMI</name>
<feature type="region of interest" description="Disordered" evidence="10">
    <location>
        <begin position="264"/>
        <end position="395"/>
    </location>
</feature>
<feature type="compositionally biased region" description="Polar residues" evidence="10">
    <location>
        <begin position="495"/>
        <end position="506"/>
    </location>
</feature>
<dbReference type="InterPro" id="IPR017441">
    <property type="entry name" value="Protein_kinase_ATP_BS"/>
</dbReference>
<feature type="compositionally biased region" description="Basic and acidic residues" evidence="10">
    <location>
        <begin position="507"/>
        <end position="520"/>
    </location>
</feature>
<evidence type="ECO:0000313" key="12">
    <source>
        <dbReference type="Ensembl" id="ENSCMIP00000002661.1"/>
    </source>
</evidence>
<evidence type="ECO:0000259" key="11">
    <source>
        <dbReference type="PROSITE" id="PS50011"/>
    </source>
</evidence>
<protein>
    <submittedName>
        <fullName evidence="12">STE20-like kinase a</fullName>
    </submittedName>
</protein>
<feature type="compositionally biased region" description="Polar residues" evidence="10">
    <location>
        <begin position="348"/>
        <end position="367"/>
    </location>
</feature>
<evidence type="ECO:0000256" key="6">
    <source>
        <dbReference type="ARBA" id="ARBA00047899"/>
    </source>
</evidence>
<keyword evidence="8" id="KW-0067">ATP-binding</keyword>
<comment type="catalytic activity">
    <reaction evidence="7">
        <text>L-seryl-[protein] + ATP = O-phospho-L-seryl-[protein] + ADP + H(+)</text>
        <dbReference type="Rhea" id="RHEA:17989"/>
        <dbReference type="Rhea" id="RHEA-COMP:9863"/>
        <dbReference type="Rhea" id="RHEA-COMP:11604"/>
        <dbReference type="ChEBI" id="CHEBI:15378"/>
        <dbReference type="ChEBI" id="CHEBI:29999"/>
        <dbReference type="ChEBI" id="CHEBI:30616"/>
        <dbReference type="ChEBI" id="CHEBI:83421"/>
        <dbReference type="ChEBI" id="CHEBI:456216"/>
        <dbReference type="EC" id="2.7.11.1"/>
    </reaction>
</comment>
<feature type="coiled-coil region" evidence="9">
    <location>
        <begin position="940"/>
        <end position="989"/>
    </location>
</feature>
<evidence type="ECO:0000256" key="9">
    <source>
        <dbReference type="SAM" id="Coils"/>
    </source>
</evidence>
<feature type="compositionally biased region" description="Basic and acidic residues" evidence="10">
    <location>
        <begin position="742"/>
        <end position="765"/>
    </location>
</feature>
<evidence type="ECO:0000256" key="8">
    <source>
        <dbReference type="PROSITE-ProRule" id="PRU10141"/>
    </source>
</evidence>
<feature type="compositionally biased region" description="Basic and acidic residues" evidence="10">
    <location>
        <begin position="313"/>
        <end position="330"/>
    </location>
</feature>
<comment type="catalytic activity">
    <reaction evidence="6">
        <text>L-threonyl-[protein] + ATP = O-phospho-L-threonyl-[protein] + ADP + H(+)</text>
        <dbReference type="Rhea" id="RHEA:46608"/>
        <dbReference type="Rhea" id="RHEA-COMP:11060"/>
        <dbReference type="Rhea" id="RHEA-COMP:11605"/>
        <dbReference type="ChEBI" id="CHEBI:15378"/>
        <dbReference type="ChEBI" id="CHEBI:30013"/>
        <dbReference type="ChEBI" id="CHEBI:30616"/>
        <dbReference type="ChEBI" id="CHEBI:61977"/>
        <dbReference type="ChEBI" id="CHEBI:456216"/>
        <dbReference type="EC" id="2.7.11.1"/>
    </reaction>
</comment>
<accession>A0A4W3GGW8</accession>
<dbReference type="GO" id="GO:0005524">
    <property type="term" value="F:ATP binding"/>
    <property type="evidence" value="ECO:0007669"/>
    <property type="project" value="UniProtKB-UniRule"/>
</dbReference>
<dbReference type="InterPro" id="IPR000719">
    <property type="entry name" value="Prot_kinase_dom"/>
</dbReference>
<evidence type="ECO:0000313" key="13">
    <source>
        <dbReference type="Proteomes" id="UP000314986"/>
    </source>
</evidence>
<evidence type="ECO:0000256" key="2">
    <source>
        <dbReference type="ARBA" id="ARBA00022527"/>
    </source>
</evidence>
<dbReference type="Ensembl" id="ENSCMIT00000002753.1">
    <property type="protein sequence ID" value="ENSCMIP00000002661.1"/>
    <property type="gene ID" value="ENSCMIG00000000889.1"/>
</dbReference>